<proteinExistence type="predicted"/>
<name>A0A8K1MYB4_9CAUD</name>
<reference evidence="1" key="1">
    <citation type="submission" date="2021-09" db="EMBL/GenBank/DDBJ databases">
        <authorList>
            <person name="Tyurina A.V."/>
            <person name="Gaevskaya N.E."/>
            <person name="Pisanov R.V."/>
            <person name="Pogozhova M.P."/>
            <person name="Vodopyanov A.S."/>
            <person name="Vodopyanov S.O."/>
        </authorList>
    </citation>
    <scope>NUCLEOTIDE SEQUENCE</scope>
</reference>
<dbReference type="EMBL" id="OK169294">
    <property type="protein sequence ID" value="UCR91362.1"/>
    <property type="molecule type" value="Genomic_DNA"/>
</dbReference>
<protein>
    <submittedName>
        <fullName evidence="1">Fusion protein</fullName>
    </submittedName>
</protein>
<sequence length="64" mass="7214">MCLQEVTTSSRNEPTTCILTVLQARDVTTRSSFSVERCVTTEVITLECLRVLQDILKNCKISVH</sequence>
<evidence type="ECO:0000313" key="1">
    <source>
        <dbReference type="EMBL" id="UCR91362.1"/>
    </source>
</evidence>
<organism evidence="1">
    <name type="scientific">Vibrio phage Rostov 13</name>
    <dbReference type="NCBI Taxonomy" id="2875843"/>
    <lineage>
        <taxon>Viruses</taxon>
        <taxon>Duplodnaviria</taxon>
        <taxon>Heunggongvirae</taxon>
        <taxon>Uroviricota</taxon>
        <taxon>Caudoviricetes</taxon>
        <taxon>Autographivirales</taxon>
        <taxon>Autotranscriptaviridae</taxon>
        <taxon>Studiervirinae</taxon>
        <taxon>Chatterjeevirus</taxon>
    </lineage>
</organism>
<accession>A0A8K1MYB4</accession>